<dbReference type="Proteomes" id="UP000530928">
    <property type="component" value="Unassembled WGS sequence"/>
</dbReference>
<sequence>MRRCLRSPVAPHRAPWIHQPSTATMTHLRG</sequence>
<protein>
    <submittedName>
        <fullName evidence="1">Uncharacterized protein</fullName>
    </submittedName>
</protein>
<dbReference type="AlphaFoldDB" id="A0A7W0HP77"/>
<evidence type="ECO:0000313" key="1">
    <source>
        <dbReference type="EMBL" id="MBA2890467.1"/>
    </source>
</evidence>
<proteinExistence type="predicted"/>
<organism evidence="1 2">
    <name type="scientific">Nonomuraea soli</name>
    <dbReference type="NCBI Taxonomy" id="1032476"/>
    <lineage>
        <taxon>Bacteria</taxon>
        <taxon>Bacillati</taxon>
        <taxon>Actinomycetota</taxon>
        <taxon>Actinomycetes</taxon>
        <taxon>Streptosporangiales</taxon>
        <taxon>Streptosporangiaceae</taxon>
        <taxon>Nonomuraea</taxon>
    </lineage>
</organism>
<comment type="caution">
    <text evidence="1">The sequence shown here is derived from an EMBL/GenBank/DDBJ whole genome shotgun (WGS) entry which is preliminary data.</text>
</comment>
<keyword evidence="2" id="KW-1185">Reference proteome</keyword>
<gene>
    <name evidence="1" type="ORF">HNR30_001808</name>
</gene>
<reference evidence="1 2" key="1">
    <citation type="submission" date="2020-07" db="EMBL/GenBank/DDBJ databases">
        <title>Genomic Encyclopedia of Type Strains, Phase IV (KMG-IV): sequencing the most valuable type-strain genomes for metagenomic binning, comparative biology and taxonomic classification.</title>
        <authorList>
            <person name="Goeker M."/>
        </authorList>
    </citation>
    <scope>NUCLEOTIDE SEQUENCE [LARGE SCALE GENOMIC DNA]</scope>
    <source>
        <strain evidence="1 2">DSM 45533</strain>
    </source>
</reference>
<accession>A0A7W0HP77</accession>
<dbReference type="EMBL" id="JACDUR010000002">
    <property type="protein sequence ID" value="MBA2890467.1"/>
    <property type="molecule type" value="Genomic_DNA"/>
</dbReference>
<evidence type="ECO:0000313" key="2">
    <source>
        <dbReference type="Proteomes" id="UP000530928"/>
    </source>
</evidence>
<name>A0A7W0HP77_9ACTN</name>